<dbReference type="AlphaFoldDB" id="A0A923I917"/>
<dbReference type="InterPro" id="IPR000182">
    <property type="entry name" value="GNAT_dom"/>
</dbReference>
<dbReference type="CDD" id="cd04301">
    <property type="entry name" value="NAT_SF"/>
    <property type="match status" value="1"/>
</dbReference>
<feature type="domain" description="N-acetyltransferase" evidence="1">
    <location>
        <begin position="1"/>
        <end position="154"/>
    </location>
</feature>
<dbReference type="Gene3D" id="3.40.630.30">
    <property type="match status" value="1"/>
</dbReference>
<comment type="caution">
    <text evidence="2">The sequence shown here is derived from an EMBL/GenBank/DDBJ whole genome shotgun (WGS) entry which is preliminary data.</text>
</comment>
<name>A0A923I917_9FIRM</name>
<keyword evidence="3" id="KW-1185">Reference proteome</keyword>
<dbReference type="Pfam" id="PF13508">
    <property type="entry name" value="Acetyltransf_7"/>
    <property type="match status" value="1"/>
</dbReference>
<proteinExistence type="predicted"/>
<dbReference type="PROSITE" id="PS51186">
    <property type="entry name" value="GNAT"/>
    <property type="match status" value="1"/>
</dbReference>
<dbReference type="GO" id="GO:0016747">
    <property type="term" value="F:acyltransferase activity, transferring groups other than amino-acyl groups"/>
    <property type="evidence" value="ECO:0007669"/>
    <property type="project" value="InterPro"/>
</dbReference>
<dbReference type="SUPFAM" id="SSF55729">
    <property type="entry name" value="Acyl-CoA N-acyltransferases (Nat)"/>
    <property type="match status" value="1"/>
</dbReference>
<gene>
    <name evidence="2" type="ORF">H8S23_03165</name>
</gene>
<organism evidence="2 3">
    <name type="scientific">Anaerofilum hominis</name>
    <dbReference type="NCBI Taxonomy" id="2763016"/>
    <lineage>
        <taxon>Bacteria</taxon>
        <taxon>Bacillati</taxon>
        <taxon>Bacillota</taxon>
        <taxon>Clostridia</taxon>
        <taxon>Eubacteriales</taxon>
        <taxon>Oscillospiraceae</taxon>
        <taxon>Anaerofilum</taxon>
    </lineage>
</organism>
<dbReference type="Proteomes" id="UP000659630">
    <property type="component" value="Unassembled WGS sequence"/>
</dbReference>
<evidence type="ECO:0000259" key="1">
    <source>
        <dbReference type="PROSITE" id="PS51186"/>
    </source>
</evidence>
<dbReference type="RefSeq" id="WP_186886844.1">
    <property type="nucleotide sequence ID" value="NZ_JACONZ010000001.1"/>
</dbReference>
<accession>A0A923I917</accession>
<reference evidence="2" key="1">
    <citation type="submission" date="2020-08" db="EMBL/GenBank/DDBJ databases">
        <title>Genome public.</title>
        <authorList>
            <person name="Liu C."/>
            <person name="Sun Q."/>
        </authorList>
    </citation>
    <scope>NUCLEOTIDE SEQUENCE</scope>
    <source>
        <strain evidence="2">BX8</strain>
    </source>
</reference>
<dbReference type="InterPro" id="IPR016181">
    <property type="entry name" value="Acyl_CoA_acyltransferase"/>
</dbReference>
<evidence type="ECO:0000313" key="2">
    <source>
        <dbReference type="EMBL" id="MBC5580498.1"/>
    </source>
</evidence>
<dbReference type="EMBL" id="JACONZ010000001">
    <property type="protein sequence ID" value="MBC5580498.1"/>
    <property type="molecule type" value="Genomic_DNA"/>
</dbReference>
<evidence type="ECO:0000313" key="3">
    <source>
        <dbReference type="Proteomes" id="UP000659630"/>
    </source>
</evidence>
<sequence>MALAAKKFYGRSPDYPLVQALYRRAFPPRERIPGIALRWMAAHGHLDALAFWEKKKFCGFAYLAVQEKTVFIVYLAVDDRLRGQGYGSQILNCIKALYPGRTIILDVEKADDSADNARQRRRRIEFYRRNGFYETDQTFTMRGVRYRIMSTKADFTEKDYKAFWQNVGRKKT</sequence>
<protein>
    <submittedName>
        <fullName evidence="2">GNAT family N-acetyltransferase</fullName>
    </submittedName>
</protein>